<dbReference type="OrthoDB" id="9768004at2"/>
<dbReference type="GO" id="GO:0006508">
    <property type="term" value="P:proteolysis"/>
    <property type="evidence" value="ECO:0007669"/>
    <property type="project" value="InterPro"/>
</dbReference>
<dbReference type="InterPro" id="IPR001309">
    <property type="entry name" value="Pept_C14_p20"/>
</dbReference>
<comment type="caution">
    <text evidence="3">The sequence shown here is derived from an EMBL/GenBank/DDBJ whole genome shotgun (WGS) entry which is preliminary data.</text>
</comment>
<dbReference type="InterPro" id="IPR011600">
    <property type="entry name" value="Pept_C14_caspase"/>
</dbReference>
<sequence>MWRIFMLVCVAGAIQAHGGDVHAAAQRSGADAGLGMASTAAANPRSSLLTPFAPQRNPGPSPRIALVIGNGAYGANRADVQANALRGNAPRDAEAMRDRLRTLGFDVIARTDATPGQMREAIREFHQRLQAGGTGLFYFAGHGMRIGQQTLLIPAGLDSRSPATLVREGVDLNTVLQAMRAARDGQLNLVILDTCLNNPFSPDASIDTSALPGNTVIAYATAPGGFAADGMRHGIYTNAWLHALDTTPSQTLAALLQRVALQVREVTDGRQMPWAASSLHSPSPDSNAAIALQNDSVVTLHSRGILPKDSSEQYEIAFWNSIKDSNYPADYEAYLKAYPNGRFAALAHARIDRLRAAASSTAPSAATPAAPSAAPAQAAVRPSTPAASASPAAQEHPVTTPKPAVSAAPPAPGPAAPPAAAITAVAQKPITHPPVAGESRDCATCPIMIAVSAGSFSMGSSTDDPSEKPVHHVSIGAPFAIGKYAVTVDQWNACVAANACQKLTPESNTNKAAPARDLSWDDAQQYVKWLSKTTGKPYRLPTEAEWEYAGRGGTTTAYWWGDQMRKGNANCKDCGDPWHKEGPEVAGSFAPNPLGLYDMNGGVWEWTADCWHNSYQGAPTDGHAWDSPGCDMRVIRGGSWREGGGYMLSATRFKYSAGVRQSQDGVRVVKDLR</sequence>
<dbReference type="PANTHER" id="PTHR23150:SF35">
    <property type="entry name" value="BLL6746 PROTEIN"/>
    <property type="match status" value="1"/>
</dbReference>
<dbReference type="PROSITE" id="PS50208">
    <property type="entry name" value="CASPASE_P20"/>
    <property type="match status" value="1"/>
</dbReference>
<dbReference type="InterPro" id="IPR005532">
    <property type="entry name" value="SUMF_dom"/>
</dbReference>
<dbReference type="InterPro" id="IPR051043">
    <property type="entry name" value="Sulfatase_Mod_Factor_Kinase"/>
</dbReference>
<dbReference type="InterPro" id="IPR042095">
    <property type="entry name" value="SUMF_sf"/>
</dbReference>
<protein>
    <recommendedName>
        <fullName evidence="2">Caspase family p20 domain-containing protein</fullName>
    </recommendedName>
</protein>
<dbReference type="SUPFAM" id="SSF52129">
    <property type="entry name" value="Caspase-like"/>
    <property type="match status" value="1"/>
</dbReference>
<evidence type="ECO:0000313" key="4">
    <source>
        <dbReference type="Proteomes" id="UP000078116"/>
    </source>
</evidence>
<accession>A0A1A9MYJ2</accession>
<dbReference type="GO" id="GO:0004197">
    <property type="term" value="F:cysteine-type endopeptidase activity"/>
    <property type="evidence" value="ECO:0007669"/>
    <property type="project" value="InterPro"/>
</dbReference>
<dbReference type="STRING" id="1462993.A6V36_18810"/>
<dbReference type="GO" id="GO:0120147">
    <property type="term" value="F:formylglycine-generating oxidase activity"/>
    <property type="evidence" value="ECO:0007669"/>
    <property type="project" value="TreeGrafter"/>
</dbReference>
<proteinExistence type="predicted"/>
<dbReference type="EMBL" id="LXKA01000382">
    <property type="protein sequence ID" value="OAJ52168.1"/>
    <property type="molecule type" value="Genomic_DNA"/>
</dbReference>
<gene>
    <name evidence="3" type="ORF">A6V37_10990</name>
</gene>
<dbReference type="Proteomes" id="UP000078116">
    <property type="component" value="Unassembled WGS sequence"/>
</dbReference>
<dbReference type="InterPro" id="IPR016187">
    <property type="entry name" value="CTDL_fold"/>
</dbReference>
<dbReference type="AlphaFoldDB" id="A0A1A9MYJ2"/>
<feature type="domain" description="Caspase family p20" evidence="2">
    <location>
        <begin position="61"/>
        <end position="143"/>
    </location>
</feature>
<feature type="region of interest" description="Disordered" evidence="1">
    <location>
        <begin position="362"/>
        <end position="418"/>
    </location>
</feature>
<name>A0A1A9MYJ2_9BURK</name>
<reference evidence="3 4" key="1">
    <citation type="submission" date="2016-04" db="EMBL/GenBank/DDBJ databases">
        <title>Reclassification of Paraburkholderia panaciterrae (Farh et al. 2015) Dobritsa &amp; Samadpour 2016 as a later homotypic synonym of Paraburkholderia ginsengiterrae (Farh et al. 2015) Dobritsa &amp; Samadpour 2016.</title>
        <authorList>
            <person name="Dobritsa A.P."/>
            <person name="Kutumbaka K."/>
            <person name="Samadpour M."/>
        </authorList>
    </citation>
    <scope>NUCLEOTIDE SEQUENCE [LARGE SCALE GENOMIC DNA]</scope>
    <source>
        <strain evidence="3 4">DCY85</strain>
    </source>
</reference>
<feature type="compositionally biased region" description="Low complexity" evidence="1">
    <location>
        <begin position="362"/>
        <end position="408"/>
    </location>
</feature>
<dbReference type="Pfam" id="PF00656">
    <property type="entry name" value="Peptidase_C14"/>
    <property type="match status" value="1"/>
</dbReference>
<dbReference type="Gene3D" id="3.90.1580.10">
    <property type="entry name" value="paralog of FGE (formylglycine-generating enzyme)"/>
    <property type="match status" value="1"/>
</dbReference>
<dbReference type="PANTHER" id="PTHR23150">
    <property type="entry name" value="SULFATASE MODIFYING FACTOR 1, 2"/>
    <property type="match status" value="1"/>
</dbReference>
<dbReference type="Pfam" id="PF03781">
    <property type="entry name" value="FGE-sulfatase"/>
    <property type="match status" value="1"/>
</dbReference>
<evidence type="ECO:0000259" key="2">
    <source>
        <dbReference type="PROSITE" id="PS50208"/>
    </source>
</evidence>
<evidence type="ECO:0000313" key="3">
    <source>
        <dbReference type="EMBL" id="OAJ52168.1"/>
    </source>
</evidence>
<evidence type="ECO:0000256" key="1">
    <source>
        <dbReference type="SAM" id="MobiDB-lite"/>
    </source>
</evidence>
<dbReference type="Gene3D" id="3.40.50.1460">
    <property type="match status" value="1"/>
</dbReference>
<dbReference type="InterPro" id="IPR029030">
    <property type="entry name" value="Caspase-like_dom_sf"/>
</dbReference>
<dbReference type="SUPFAM" id="SSF56436">
    <property type="entry name" value="C-type lectin-like"/>
    <property type="match status" value="1"/>
</dbReference>
<organism evidence="3 4">
    <name type="scientific">Paraburkholderia ginsengiterrae</name>
    <dbReference type="NCBI Taxonomy" id="1462993"/>
    <lineage>
        <taxon>Bacteria</taxon>
        <taxon>Pseudomonadati</taxon>
        <taxon>Pseudomonadota</taxon>
        <taxon>Betaproteobacteria</taxon>
        <taxon>Burkholderiales</taxon>
        <taxon>Burkholderiaceae</taxon>
        <taxon>Paraburkholderia</taxon>
    </lineage>
</organism>